<dbReference type="Pfam" id="PF00034">
    <property type="entry name" value="Cytochrom_C"/>
    <property type="match status" value="1"/>
</dbReference>
<dbReference type="NCBIfam" id="TIGR04485">
    <property type="entry name" value="thiosulf_SoxX"/>
    <property type="match status" value="1"/>
</dbReference>
<dbReference type="PROSITE" id="PS51007">
    <property type="entry name" value="CYTC"/>
    <property type="match status" value="1"/>
</dbReference>
<keyword evidence="8" id="KW-1185">Reference proteome</keyword>
<evidence type="ECO:0000256" key="4">
    <source>
        <dbReference type="PROSITE-ProRule" id="PRU00433"/>
    </source>
</evidence>
<name>A0ABQ6LF75_9RHOB</name>
<dbReference type="Gene3D" id="1.10.760.10">
    <property type="entry name" value="Cytochrome c-like domain"/>
    <property type="match status" value="1"/>
</dbReference>
<keyword evidence="1 4" id="KW-0349">Heme</keyword>
<dbReference type="RefSeq" id="WP_285670739.1">
    <property type="nucleotide sequence ID" value="NZ_BSYI01000007.1"/>
</dbReference>
<protein>
    <submittedName>
        <fullName evidence="7">Sulfur oxidation c-type cytochrome SoxX</fullName>
    </submittedName>
</protein>
<evidence type="ECO:0000256" key="2">
    <source>
        <dbReference type="ARBA" id="ARBA00022723"/>
    </source>
</evidence>
<evidence type="ECO:0000256" key="3">
    <source>
        <dbReference type="ARBA" id="ARBA00023004"/>
    </source>
</evidence>
<keyword evidence="5" id="KW-0732">Signal</keyword>
<reference evidence="7 8" key="1">
    <citation type="submission" date="2023-04" db="EMBL/GenBank/DDBJ databases">
        <title>Marinoamorphus aggregata gen. nov., sp. Nov., isolate from tissue of brittle star Ophioplocus japonicus.</title>
        <authorList>
            <person name="Kawano K."/>
            <person name="Sawayama S."/>
            <person name="Nakagawa S."/>
        </authorList>
    </citation>
    <scope>NUCLEOTIDE SEQUENCE [LARGE SCALE GENOMIC DNA]</scope>
    <source>
        <strain evidence="7 8">NKW23</strain>
    </source>
</reference>
<organism evidence="7 8">
    <name type="scientific">Paralimibaculum aggregatum</name>
    <dbReference type="NCBI Taxonomy" id="3036245"/>
    <lineage>
        <taxon>Bacteria</taxon>
        <taxon>Pseudomonadati</taxon>
        <taxon>Pseudomonadota</taxon>
        <taxon>Alphaproteobacteria</taxon>
        <taxon>Rhodobacterales</taxon>
        <taxon>Paracoccaceae</taxon>
        <taxon>Paralimibaculum</taxon>
    </lineage>
</organism>
<keyword evidence="3 4" id="KW-0408">Iron</keyword>
<evidence type="ECO:0000256" key="5">
    <source>
        <dbReference type="SAM" id="SignalP"/>
    </source>
</evidence>
<accession>A0ABQ6LF75</accession>
<comment type="caution">
    <text evidence="7">The sequence shown here is derived from an EMBL/GenBank/DDBJ whole genome shotgun (WGS) entry which is preliminary data.</text>
</comment>
<evidence type="ECO:0000256" key="1">
    <source>
        <dbReference type="ARBA" id="ARBA00022617"/>
    </source>
</evidence>
<evidence type="ECO:0000259" key="6">
    <source>
        <dbReference type="PROSITE" id="PS51007"/>
    </source>
</evidence>
<gene>
    <name evidence="7" type="primary">soxX</name>
    <name evidence="7" type="ORF">LNKW23_12050</name>
</gene>
<dbReference type="SUPFAM" id="SSF46626">
    <property type="entry name" value="Cytochrome c"/>
    <property type="match status" value="1"/>
</dbReference>
<dbReference type="InterPro" id="IPR036909">
    <property type="entry name" value="Cyt_c-like_dom_sf"/>
</dbReference>
<feature type="signal peptide" evidence="5">
    <location>
        <begin position="1"/>
        <end position="22"/>
    </location>
</feature>
<evidence type="ECO:0000313" key="7">
    <source>
        <dbReference type="EMBL" id="GMG81992.1"/>
    </source>
</evidence>
<dbReference type="InterPro" id="IPR009056">
    <property type="entry name" value="Cyt_c-like_dom"/>
</dbReference>
<sequence length="152" mass="15718">MKATGAALAALAALGLAAAAGAETAPDAVQITDGTLAAPLTAEPGDAARGRQLFAGRKQGNCLACHANSDLADEPFHGEVGPPLDGAADRWSEAELRAIVVNSKEVFGDQTIMPAFYRVSGFNRPLGDFAGKPILTAQQVEDVVAYLRTLKE</sequence>
<keyword evidence="2 4" id="KW-0479">Metal-binding</keyword>
<feature type="domain" description="Cytochrome c" evidence="6">
    <location>
        <begin position="45"/>
        <end position="151"/>
    </location>
</feature>
<dbReference type="InterPro" id="IPR030999">
    <property type="entry name" value="Thiosulf_SoxX"/>
</dbReference>
<proteinExistence type="predicted"/>
<feature type="chain" id="PRO_5045044224" evidence="5">
    <location>
        <begin position="23"/>
        <end position="152"/>
    </location>
</feature>
<evidence type="ECO:0000313" key="8">
    <source>
        <dbReference type="Proteomes" id="UP001239909"/>
    </source>
</evidence>
<dbReference type="EMBL" id="BSYI01000007">
    <property type="protein sequence ID" value="GMG81992.1"/>
    <property type="molecule type" value="Genomic_DNA"/>
</dbReference>
<dbReference type="Proteomes" id="UP001239909">
    <property type="component" value="Unassembled WGS sequence"/>
</dbReference>